<dbReference type="EMBL" id="JAUTWS010000202">
    <property type="protein sequence ID" value="MDO9714276.1"/>
    <property type="molecule type" value="Genomic_DNA"/>
</dbReference>
<comment type="caution">
    <text evidence="2">The sequence shown here is derived from an EMBL/GenBank/DDBJ whole genome shotgun (WGS) entry which is preliminary data.</text>
</comment>
<organism evidence="2 3">
    <name type="scientific">Paracraurococcus lichenis</name>
    <dbReference type="NCBI Taxonomy" id="3064888"/>
    <lineage>
        <taxon>Bacteria</taxon>
        <taxon>Pseudomonadati</taxon>
        <taxon>Pseudomonadota</taxon>
        <taxon>Alphaproteobacteria</taxon>
        <taxon>Acetobacterales</taxon>
        <taxon>Roseomonadaceae</taxon>
        <taxon>Paracraurococcus</taxon>
    </lineage>
</organism>
<gene>
    <name evidence="2" type="ORF">Q7A36_38650</name>
</gene>
<keyword evidence="1" id="KW-0732">Signal</keyword>
<accession>A0ABT9EDG9</accession>
<evidence type="ECO:0000256" key="1">
    <source>
        <dbReference type="SAM" id="SignalP"/>
    </source>
</evidence>
<proteinExistence type="predicted"/>
<feature type="signal peptide" evidence="1">
    <location>
        <begin position="1"/>
        <end position="23"/>
    </location>
</feature>
<protein>
    <recommendedName>
        <fullName evidence="4">Transporter</fullName>
    </recommendedName>
</protein>
<feature type="non-terminal residue" evidence="2">
    <location>
        <position position="108"/>
    </location>
</feature>
<evidence type="ECO:0008006" key="4">
    <source>
        <dbReference type="Google" id="ProtNLM"/>
    </source>
</evidence>
<name>A0ABT9EDG9_9PROT</name>
<dbReference type="Proteomes" id="UP001243009">
    <property type="component" value="Unassembled WGS sequence"/>
</dbReference>
<evidence type="ECO:0000313" key="2">
    <source>
        <dbReference type="EMBL" id="MDO9714276.1"/>
    </source>
</evidence>
<keyword evidence="3" id="KW-1185">Reference proteome</keyword>
<evidence type="ECO:0000313" key="3">
    <source>
        <dbReference type="Proteomes" id="UP001243009"/>
    </source>
</evidence>
<sequence length="108" mass="11965">MQRHAFTAISLCSCMSCPGVALLAVAQTTHPAGSDAELAQQLQNPIANLISVPFQSNFDFGAGSRDNGFGYTLNFQPVVPFRLTDDWTLITRTIVPFIYRERYSPDHE</sequence>
<feature type="chain" id="PRO_5046038202" description="Transporter" evidence="1">
    <location>
        <begin position="24"/>
        <end position="108"/>
    </location>
</feature>
<reference evidence="2 3" key="1">
    <citation type="submission" date="2023-08" db="EMBL/GenBank/DDBJ databases">
        <title>The draft genome sequence of Paracraurococcus sp. LOR1-02.</title>
        <authorList>
            <person name="Kingkaew E."/>
            <person name="Tanasupawat S."/>
        </authorList>
    </citation>
    <scope>NUCLEOTIDE SEQUENCE [LARGE SCALE GENOMIC DNA]</scope>
    <source>
        <strain evidence="2 3">LOR1-02</strain>
    </source>
</reference>